<organism evidence="3 4">
    <name type="scientific">Youxingia wuxianensis</name>
    <dbReference type="NCBI Taxonomy" id="2763678"/>
    <lineage>
        <taxon>Bacteria</taxon>
        <taxon>Bacillati</taxon>
        <taxon>Bacillota</taxon>
        <taxon>Clostridia</taxon>
        <taxon>Eubacteriales</taxon>
        <taxon>Oscillospiraceae</taxon>
        <taxon>Youxingia</taxon>
    </lineage>
</organism>
<dbReference type="AlphaFoldDB" id="A0A926EPR7"/>
<feature type="transmembrane region" description="Helical" evidence="1">
    <location>
        <begin position="232"/>
        <end position="252"/>
    </location>
</feature>
<evidence type="ECO:0000256" key="1">
    <source>
        <dbReference type="SAM" id="Phobius"/>
    </source>
</evidence>
<dbReference type="InterPro" id="IPR012429">
    <property type="entry name" value="HGSNAT_cat"/>
</dbReference>
<feature type="transmembrane region" description="Helical" evidence="1">
    <location>
        <begin position="46"/>
        <end position="69"/>
    </location>
</feature>
<feature type="transmembrane region" description="Helical" evidence="1">
    <location>
        <begin position="129"/>
        <end position="146"/>
    </location>
</feature>
<dbReference type="EMBL" id="JACRTD010000007">
    <property type="protein sequence ID" value="MBC8585893.1"/>
    <property type="molecule type" value="Genomic_DNA"/>
</dbReference>
<keyword evidence="4" id="KW-1185">Reference proteome</keyword>
<feature type="domain" description="Heparan-alpha-glucosaminide N-acetyltransferase catalytic" evidence="2">
    <location>
        <begin position="12"/>
        <end position="240"/>
    </location>
</feature>
<evidence type="ECO:0000313" key="4">
    <source>
        <dbReference type="Proteomes" id="UP000623678"/>
    </source>
</evidence>
<feature type="transmembrane region" description="Helical" evidence="1">
    <location>
        <begin position="21"/>
        <end position="40"/>
    </location>
</feature>
<evidence type="ECO:0000259" key="2">
    <source>
        <dbReference type="Pfam" id="PF07786"/>
    </source>
</evidence>
<reference evidence="3" key="1">
    <citation type="submission" date="2020-08" db="EMBL/GenBank/DDBJ databases">
        <title>Genome public.</title>
        <authorList>
            <person name="Liu C."/>
            <person name="Sun Q."/>
        </authorList>
    </citation>
    <scope>NUCLEOTIDE SEQUENCE</scope>
    <source>
        <strain evidence="3">NSJ-64</strain>
    </source>
</reference>
<keyword evidence="1" id="KW-1133">Transmembrane helix</keyword>
<dbReference type="Pfam" id="PF07786">
    <property type="entry name" value="HGSNAT_cat"/>
    <property type="match status" value="1"/>
</dbReference>
<feature type="transmembrane region" description="Helical" evidence="1">
    <location>
        <begin position="190"/>
        <end position="207"/>
    </location>
</feature>
<accession>A0A926EPR7</accession>
<gene>
    <name evidence="3" type="ORF">H8705_09885</name>
</gene>
<evidence type="ECO:0000313" key="3">
    <source>
        <dbReference type="EMBL" id="MBC8585893.1"/>
    </source>
</evidence>
<keyword evidence="1" id="KW-0812">Transmembrane</keyword>
<name>A0A926EPR7_9FIRM</name>
<dbReference type="RefSeq" id="WP_262395602.1">
    <property type="nucleotide sequence ID" value="NZ_JACRTD010000007.1"/>
</dbReference>
<proteinExistence type="predicted"/>
<feature type="transmembrane region" description="Helical" evidence="1">
    <location>
        <begin position="104"/>
        <end position="122"/>
    </location>
</feature>
<feature type="transmembrane region" description="Helical" evidence="1">
    <location>
        <begin position="81"/>
        <end position="98"/>
    </location>
</feature>
<comment type="caution">
    <text evidence="3">The sequence shown here is derived from an EMBL/GenBank/DDBJ whole genome shotgun (WGS) entry which is preliminary data.</text>
</comment>
<dbReference type="Proteomes" id="UP000623678">
    <property type="component" value="Unassembled WGS sequence"/>
</dbReference>
<protein>
    <submittedName>
        <fullName evidence="3">DUF1624 domain-containing protein</fullName>
    </submittedName>
</protein>
<sequence length="254" mass="28957">MTDYSFPSNPRRVALMDELRGLSILLMVVYHGAYDLVAIFNLNIPIFYSPVLFFLQALFAGLFIFISGISCRYSHNNLRRGALAFLFGLALTLITWLFLPSQIIVFGILHCLGICMMVFGLCHKLLDRLSPLLGILLCLGLFFLTYQVQNGVLGVPPLAVRLPSFLYSAKLLVFLGFPGPHFFSSDYFPLLPWLFLFLAGGYFGVYVRQERLPDFVYTPHIPFLGRIGRYTLWIYLLHQPVIYGALSLFFMLTR</sequence>
<keyword evidence="1" id="KW-0472">Membrane</keyword>
<feature type="transmembrane region" description="Helical" evidence="1">
    <location>
        <begin position="158"/>
        <end position="178"/>
    </location>
</feature>